<evidence type="ECO:0000256" key="2">
    <source>
        <dbReference type="ARBA" id="ARBA00009403"/>
    </source>
</evidence>
<keyword evidence="7" id="KW-1015">Disulfide bond</keyword>
<feature type="region of interest" description="Disordered" evidence="8">
    <location>
        <begin position="1"/>
        <end position="29"/>
    </location>
</feature>
<evidence type="ECO:0000256" key="6">
    <source>
        <dbReference type="ARBA" id="ARBA00022729"/>
    </source>
</evidence>
<dbReference type="GO" id="GO:0004869">
    <property type="term" value="F:cysteine-type endopeptidase inhibitor activity"/>
    <property type="evidence" value="ECO:0007669"/>
    <property type="project" value="UniProtKB-KW"/>
</dbReference>
<dbReference type="KEGG" id="bmus:118881735"/>
<keyword evidence="5" id="KW-0789">Thiol protease inhibitor</keyword>
<dbReference type="RefSeq" id="XP_036682810.1">
    <property type="nucleotide sequence ID" value="XM_036826915.1"/>
</dbReference>
<comment type="similarity">
    <text evidence="2">Belongs to the cystatin family.</text>
</comment>
<name>A0A8B8VDB9_BALMU</name>
<evidence type="ECO:0000256" key="3">
    <source>
        <dbReference type="ARBA" id="ARBA00022525"/>
    </source>
</evidence>
<protein>
    <submittedName>
        <fullName evidence="11">Probable cystatin-16 isoform X1</fullName>
    </submittedName>
</protein>
<dbReference type="Gene3D" id="3.10.450.10">
    <property type="match status" value="1"/>
</dbReference>
<keyword evidence="6" id="KW-0732">Signal</keyword>
<dbReference type="Pfam" id="PF00031">
    <property type="entry name" value="Cystatin"/>
    <property type="match status" value="1"/>
</dbReference>
<evidence type="ECO:0000256" key="5">
    <source>
        <dbReference type="ARBA" id="ARBA00022704"/>
    </source>
</evidence>
<dbReference type="GO" id="GO:0005576">
    <property type="term" value="C:extracellular region"/>
    <property type="evidence" value="ECO:0007669"/>
    <property type="project" value="UniProtKB-SubCell"/>
</dbReference>
<evidence type="ECO:0000256" key="8">
    <source>
        <dbReference type="SAM" id="MobiDB-lite"/>
    </source>
</evidence>
<dbReference type="GeneID" id="118881735"/>
<proteinExistence type="inferred from homology"/>
<reference evidence="11" key="1">
    <citation type="submission" date="2025-08" db="UniProtKB">
        <authorList>
            <consortium name="RefSeq"/>
        </authorList>
    </citation>
    <scope>IDENTIFICATION</scope>
    <source>
        <tissue evidence="11">Epidermis and Blubber</tissue>
    </source>
</reference>
<dbReference type="CDD" id="cd00042">
    <property type="entry name" value="CY"/>
    <property type="match status" value="1"/>
</dbReference>
<dbReference type="PANTHER" id="PTHR47393">
    <property type="entry name" value="CYSTATIN-12-RELATED"/>
    <property type="match status" value="1"/>
</dbReference>
<feature type="compositionally biased region" description="Polar residues" evidence="8">
    <location>
        <begin position="1"/>
        <end position="10"/>
    </location>
</feature>
<organism evidence="10 11">
    <name type="scientific">Balaenoptera musculus</name>
    <name type="common">Blue whale</name>
    <dbReference type="NCBI Taxonomy" id="9771"/>
    <lineage>
        <taxon>Eukaryota</taxon>
        <taxon>Metazoa</taxon>
        <taxon>Chordata</taxon>
        <taxon>Craniata</taxon>
        <taxon>Vertebrata</taxon>
        <taxon>Euteleostomi</taxon>
        <taxon>Mammalia</taxon>
        <taxon>Eutheria</taxon>
        <taxon>Laurasiatheria</taxon>
        <taxon>Artiodactyla</taxon>
        <taxon>Whippomorpha</taxon>
        <taxon>Cetacea</taxon>
        <taxon>Mysticeti</taxon>
        <taxon>Balaenopteridae</taxon>
        <taxon>Balaenoptera</taxon>
    </lineage>
</organism>
<dbReference type="Proteomes" id="UP000694857">
    <property type="component" value="Chromosome 15"/>
</dbReference>
<dbReference type="OrthoDB" id="9682796at2759"/>
<dbReference type="AlphaFoldDB" id="A0A8B8VDB9"/>
<evidence type="ECO:0000259" key="9">
    <source>
        <dbReference type="SMART" id="SM00043"/>
    </source>
</evidence>
<keyword evidence="10" id="KW-1185">Reference proteome</keyword>
<feature type="domain" description="Cystatin" evidence="9">
    <location>
        <begin position="65"/>
        <end position="173"/>
    </location>
</feature>
<accession>A0A8B8VDB9</accession>
<evidence type="ECO:0000313" key="10">
    <source>
        <dbReference type="Proteomes" id="UP000694857"/>
    </source>
</evidence>
<dbReference type="SMART" id="SM00043">
    <property type="entry name" value="CY"/>
    <property type="match status" value="1"/>
</dbReference>
<keyword evidence="3" id="KW-0964">Secreted</keyword>
<sequence>MQRRSWAQASSKREARAQGCVGSGLRRATPPPAPHHLSFVLTLDSMFPKAALLLGLTVVGIHVRTIQKEFVDISKDHDYFAVSVEFAVAWFNSGREEGHAYKLLEVRRAQQKKWKMIYLMDPELGRTICKKYDEDIDNCPLQEGPEEKKVSCTITVDSRPWFTQFTLLNSTCRQQKWGEEFPAPTAAPFLLKNEGLES</sequence>
<dbReference type="InterPro" id="IPR052333">
    <property type="entry name" value="Cystatin_spermatogenesis"/>
</dbReference>
<evidence type="ECO:0000313" key="11">
    <source>
        <dbReference type="RefSeq" id="XP_036682810.1"/>
    </source>
</evidence>
<dbReference type="SUPFAM" id="SSF54403">
    <property type="entry name" value="Cystatin/monellin"/>
    <property type="match status" value="1"/>
</dbReference>
<dbReference type="InterPro" id="IPR000010">
    <property type="entry name" value="Cystatin_dom"/>
</dbReference>
<evidence type="ECO:0000256" key="7">
    <source>
        <dbReference type="ARBA" id="ARBA00023157"/>
    </source>
</evidence>
<keyword evidence="4" id="KW-0646">Protease inhibitor</keyword>
<dbReference type="InterPro" id="IPR046350">
    <property type="entry name" value="Cystatin_sf"/>
</dbReference>
<comment type="subcellular location">
    <subcellularLocation>
        <location evidence="1">Secreted</location>
    </subcellularLocation>
</comment>
<dbReference type="PANTHER" id="PTHR47393:SF5">
    <property type="entry name" value="CYSTATIN-16-RELATED"/>
    <property type="match status" value="1"/>
</dbReference>
<gene>
    <name evidence="11" type="primary">LOC118881735</name>
</gene>
<evidence type="ECO:0000256" key="1">
    <source>
        <dbReference type="ARBA" id="ARBA00004613"/>
    </source>
</evidence>
<evidence type="ECO:0000256" key="4">
    <source>
        <dbReference type="ARBA" id="ARBA00022690"/>
    </source>
</evidence>